<gene>
    <name evidence="2" type="ORF">SADUNF_Sadunf10G0191000</name>
</gene>
<comment type="caution">
    <text evidence="2">The sequence shown here is derived from an EMBL/GenBank/DDBJ whole genome shotgun (WGS) entry which is preliminary data.</text>
</comment>
<reference evidence="2 3" key="1">
    <citation type="submission" date="2020-10" db="EMBL/GenBank/DDBJ databases">
        <title>Plant Genome Project.</title>
        <authorList>
            <person name="Zhang R.-G."/>
        </authorList>
    </citation>
    <scope>NUCLEOTIDE SEQUENCE [LARGE SCALE GENOMIC DNA]</scope>
    <source>
        <strain evidence="2">FAFU-HL-1</strain>
        <tissue evidence="2">Leaf</tissue>
    </source>
</reference>
<accession>A0A835JUX6</accession>
<evidence type="ECO:0000313" key="3">
    <source>
        <dbReference type="Proteomes" id="UP000657918"/>
    </source>
</evidence>
<evidence type="ECO:0000313" key="2">
    <source>
        <dbReference type="EMBL" id="KAF9675048.1"/>
    </source>
</evidence>
<keyword evidence="3" id="KW-1185">Reference proteome</keyword>
<name>A0A835JUX6_9ROSI</name>
<protein>
    <submittedName>
        <fullName evidence="2">Uncharacterized protein</fullName>
    </submittedName>
</protein>
<sequence>MAARTRAWGYTTVQDEDFQPNYEWKEEEGGGGGQVLCLFIFLVSFTARLQLIPNDCFGLTSQCSKSVRIRMCGSLEDDVKGTSFPPLIISFLILKKQRKAQKRRPDSLATESDEGCKKRKESLLISENAPLKTLEKNKEKSATFAAAGTEEKWKHDFNIVEDIKGEPLEDLVPLPRAEICSLDMTRPNNSNEIIPVGEPSSAIMQTEFVSPTLSEEAPAPRRNPSRPRQCPSKFQDYVAYTVSLRGSVEDIKVISALNGKVKDVKIVAAASAWKDCVPWKPSEERQPMANMGVAALAFVALGAFIAHSYRSPGNFKD</sequence>
<feature type="region of interest" description="Disordered" evidence="1">
    <location>
        <begin position="211"/>
        <end position="231"/>
    </location>
</feature>
<dbReference type="AlphaFoldDB" id="A0A835JUX6"/>
<proteinExistence type="predicted"/>
<dbReference type="Proteomes" id="UP000657918">
    <property type="component" value="Unassembled WGS sequence"/>
</dbReference>
<dbReference type="EMBL" id="JADGMS010000010">
    <property type="protein sequence ID" value="KAF9675048.1"/>
    <property type="molecule type" value="Genomic_DNA"/>
</dbReference>
<evidence type="ECO:0000256" key="1">
    <source>
        <dbReference type="SAM" id="MobiDB-lite"/>
    </source>
</evidence>
<organism evidence="2 3">
    <name type="scientific">Salix dunnii</name>
    <dbReference type="NCBI Taxonomy" id="1413687"/>
    <lineage>
        <taxon>Eukaryota</taxon>
        <taxon>Viridiplantae</taxon>
        <taxon>Streptophyta</taxon>
        <taxon>Embryophyta</taxon>
        <taxon>Tracheophyta</taxon>
        <taxon>Spermatophyta</taxon>
        <taxon>Magnoliopsida</taxon>
        <taxon>eudicotyledons</taxon>
        <taxon>Gunneridae</taxon>
        <taxon>Pentapetalae</taxon>
        <taxon>rosids</taxon>
        <taxon>fabids</taxon>
        <taxon>Malpighiales</taxon>
        <taxon>Salicaceae</taxon>
        <taxon>Saliceae</taxon>
        <taxon>Salix</taxon>
    </lineage>
</organism>